<comment type="caution">
    <text evidence="3">The sequence shown here is derived from an EMBL/GenBank/DDBJ whole genome shotgun (WGS) entry which is preliminary data.</text>
</comment>
<dbReference type="Pfam" id="PF03592">
    <property type="entry name" value="Terminase_2"/>
    <property type="match status" value="1"/>
</dbReference>
<reference evidence="3" key="1">
    <citation type="submission" date="2013-09" db="EMBL/GenBank/DDBJ databases">
        <title>Draft Genome Sequence of five Lactobacillus helveticus strains CIRM-BIA 101T, 103, 104, 951 and 953 isolated from milk product.</title>
        <authorList>
            <person name="Valence F."/>
            <person name="Chuat V."/>
            <person name="Ma L."/>
            <person name="Creno S."/>
            <person name="Falentin H."/>
            <person name="Lortal S."/>
            <person name="Bizet C."/>
            <person name="Clermont D."/>
            <person name="Loux V."/>
            <person name="Bouchier C."/>
            <person name="Cousin S."/>
        </authorList>
    </citation>
    <scope>NUCLEOTIDE SEQUENCE [LARGE SCALE GENOMIC DNA]</scope>
    <source>
        <strain evidence="3">CIRM-BIA 951</strain>
    </source>
</reference>
<accession>U6F3S8</accession>
<dbReference type="GO" id="GO:0051276">
    <property type="term" value="P:chromosome organization"/>
    <property type="evidence" value="ECO:0007669"/>
    <property type="project" value="InterPro"/>
</dbReference>
<dbReference type="Gene3D" id="1.10.10.1400">
    <property type="entry name" value="Terminase, small subunit, N-terminal DNA-binding domain, HTH motif"/>
    <property type="match status" value="1"/>
</dbReference>
<keyword evidence="4" id="KW-1185">Reference proteome</keyword>
<dbReference type="PANTHER" id="PTHR41328">
    <property type="entry name" value="TERMINASE SMALL SUBUNIT-RELATED"/>
    <property type="match status" value="1"/>
</dbReference>
<dbReference type="InterPro" id="IPR052404">
    <property type="entry name" value="SPP1-like_terminase"/>
</dbReference>
<dbReference type="InterPro" id="IPR038713">
    <property type="entry name" value="Terminase_Gp1_N_sf"/>
</dbReference>
<dbReference type="InterPro" id="IPR005335">
    <property type="entry name" value="Terminase_ssu"/>
</dbReference>
<evidence type="ECO:0000256" key="1">
    <source>
        <dbReference type="ARBA" id="ARBA00022612"/>
    </source>
</evidence>
<keyword evidence="2" id="KW-0231">Viral genome packaging</keyword>
<dbReference type="RefSeq" id="WP_023190926.1">
    <property type="nucleotide sequence ID" value="NZ_HG530838.1"/>
</dbReference>
<dbReference type="PANTHER" id="PTHR41328:SF2">
    <property type="entry name" value="TERMINASE SMALL SUBUNIT"/>
    <property type="match status" value="1"/>
</dbReference>
<evidence type="ECO:0000313" key="3">
    <source>
        <dbReference type="EMBL" id="CDI58586.1"/>
    </source>
</evidence>
<sequence length="203" mass="23151">MKKKERVKKLNKRHKCFCDEYLKDFNATRAYKAIYPTVKDETAAMNGGKLLRNAEVSSYLSEKLKKTEIKSIASLNDILREITAVAMRKPRKTIFKQYDNTKKDKSGTPKIVCDKTTVSQPSDKAQLKALELLARYYNVFMNVEDPELTKAKTDKAKAEAKMAQLQVKEIQNDSPGNRTVIVDDISKLKELRDHESSTTKQGD</sequence>
<dbReference type="HOGENOM" id="CLU_1347484_0_0_9"/>
<evidence type="ECO:0000256" key="2">
    <source>
        <dbReference type="ARBA" id="ARBA00023219"/>
    </source>
</evidence>
<keyword evidence="1" id="KW-1188">Viral release from host cell</keyword>
<name>U6F3S8_LACHE</name>
<protein>
    <submittedName>
        <fullName evidence="3">Possible terminase small subunit</fullName>
    </submittedName>
</protein>
<dbReference type="AlphaFoldDB" id="U6F3S8"/>
<proteinExistence type="predicted"/>
<dbReference type="Proteomes" id="UP000017248">
    <property type="component" value="Unassembled WGS sequence"/>
</dbReference>
<gene>
    <name evidence="3" type="ORF">LHCIRMBIA951_00818</name>
</gene>
<dbReference type="EMBL" id="CBUK010000083">
    <property type="protein sequence ID" value="CDI58586.1"/>
    <property type="molecule type" value="Genomic_DNA"/>
</dbReference>
<evidence type="ECO:0000313" key="4">
    <source>
        <dbReference type="Proteomes" id="UP000017248"/>
    </source>
</evidence>
<organism evidence="3 4">
    <name type="scientific">Lactobacillus helveticus CIRM-BIA 951</name>
    <dbReference type="NCBI Taxonomy" id="1226334"/>
    <lineage>
        <taxon>Bacteria</taxon>
        <taxon>Bacillati</taxon>
        <taxon>Bacillota</taxon>
        <taxon>Bacilli</taxon>
        <taxon>Lactobacillales</taxon>
        <taxon>Lactobacillaceae</taxon>
        <taxon>Lactobacillus</taxon>
    </lineage>
</organism>